<accession>A0A7W9Z1K3</accession>
<reference evidence="7 8" key="1">
    <citation type="submission" date="2020-08" db="EMBL/GenBank/DDBJ databases">
        <title>Genomic Encyclopedia of Type Strains, Phase IV (KMG-IV): sequencing the most valuable type-strain genomes for metagenomic binning, comparative biology and taxonomic classification.</title>
        <authorList>
            <person name="Goeker M."/>
        </authorList>
    </citation>
    <scope>NUCLEOTIDE SEQUENCE [LARGE SCALE GENOMIC DNA]</scope>
    <source>
        <strain evidence="7 8">DSM 102134</strain>
    </source>
</reference>
<dbReference type="Pfam" id="PF01943">
    <property type="entry name" value="Polysacc_synt"/>
    <property type="match status" value="1"/>
</dbReference>
<keyword evidence="5 6" id="KW-0472">Membrane</keyword>
<keyword evidence="2" id="KW-1003">Cell membrane</keyword>
<feature type="transmembrane region" description="Helical" evidence="6">
    <location>
        <begin position="319"/>
        <end position="337"/>
    </location>
</feature>
<dbReference type="PANTHER" id="PTHR30250">
    <property type="entry name" value="PST FAMILY PREDICTED COLANIC ACID TRANSPORTER"/>
    <property type="match status" value="1"/>
</dbReference>
<evidence type="ECO:0000313" key="8">
    <source>
        <dbReference type="Proteomes" id="UP000535501"/>
    </source>
</evidence>
<dbReference type="RefSeq" id="WP_172977960.1">
    <property type="nucleotide sequence ID" value="NZ_JACHEJ010000027.1"/>
</dbReference>
<comment type="subcellular location">
    <subcellularLocation>
        <location evidence="1">Cell membrane</location>
        <topology evidence="1">Multi-pass membrane protein</topology>
    </subcellularLocation>
</comment>
<feature type="transmembrane region" description="Helical" evidence="6">
    <location>
        <begin position="349"/>
        <end position="371"/>
    </location>
</feature>
<protein>
    <submittedName>
        <fullName evidence="7">O-antigen/teichoic acid export membrane protein</fullName>
    </submittedName>
</protein>
<dbReference type="InterPro" id="IPR050833">
    <property type="entry name" value="Poly_Biosynth_Transport"/>
</dbReference>
<feature type="transmembrane region" description="Helical" evidence="6">
    <location>
        <begin position="290"/>
        <end position="313"/>
    </location>
</feature>
<evidence type="ECO:0000256" key="4">
    <source>
        <dbReference type="ARBA" id="ARBA00022989"/>
    </source>
</evidence>
<evidence type="ECO:0000256" key="2">
    <source>
        <dbReference type="ARBA" id="ARBA00022475"/>
    </source>
</evidence>
<proteinExistence type="predicted"/>
<evidence type="ECO:0000256" key="3">
    <source>
        <dbReference type="ARBA" id="ARBA00022692"/>
    </source>
</evidence>
<dbReference type="GO" id="GO:0005886">
    <property type="term" value="C:plasma membrane"/>
    <property type="evidence" value="ECO:0007669"/>
    <property type="project" value="UniProtKB-SubCell"/>
</dbReference>
<keyword evidence="3 6" id="KW-0812">Transmembrane</keyword>
<feature type="transmembrane region" description="Helical" evidence="6">
    <location>
        <begin position="161"/>
        <end position="182"/>
    </location>
</feature>
<dbReference type="AlphaFoldDB" id="A0A7W9Z1K3"/>
<evidence type="ECO:0000256" key="5">
    <source>
        <dbReference type="ARBA" id="ARBA00023136"/>
    </source>
</evidence>
<gene>
    <name evidence="7" type="ORF">HNQ75_004329</name>
</gene>
<keyword evidence="8" id="KW-1185">Reference proteome</keyword>
<evidence type="ECO:0000256" key="6">
    <source>
        <dbReference type="SAM" id="Phobius"/>
    </source>
</evidence>
<keyword evidence="4 6" id="KW-1133">Transmembrane helix</keyword>
<name>A0A7W9Z1K3_9HYPH</name>
<dbReference type="EMBL" id="JACHEJ010000027">
    <property type="protein sequence ID" value="MBB6182340.1"/>
    <property type="molecule type" value="Genomic_DNA"/>
</dbReference>
<feature type="transmembrane region" description="Helical" evidence="6">
    <location>
        <begin position="72"/>
        <end position="92"/>
    </location>
</feature>
<feature type="transmembrane region" description="Helical" evidence="6">
    <location>
        <begin position="32"/>
        <end position="52"/>
    </location>
</feature>
<comment type="caution">
    <text evidence="7">The sequence shown here is derived from an EMBL/GenBank/DDBJ whole genome shotgun (WGS) entry which is preliminary data.</text>
</comment>
<feature type="transmembrane region" description="Helical" evidence="6">
    <location>
        <begin position="136"/>
        <end position="155"/>
    </location>
</feature>
<dbReference type="InterPro" id="IPR002797">
    <property type="entry name" value="Polysacc_synth"/>
</dbReference>
<feature type="transmembrane region" description="Helical" evidence="6">
    <location>
        <begin position="104"/>
        <end position="124"/>
    </location>
</feature>
<sequence length="422" mass="45049">MIAIKSVIMVLNFTLVALAARGLGSTDFGHYSVLFSAGGLLLIIGTAGQELFVIRAWNEFRSAHDTAGAKGALHFSGLLVLTASCAVGILFLPWASAAYGTREAILVTTFVILASGLQVTSHFVRTAVGVTAGDGVGNVLQIAPAVLYLAASLAWHWQPSLIGIFSFLAAGTFCALLTHLIIARSVIRQRLSEWKKTTPRIETREWLKRSARLFGASSVEAVNQYADVLVLGLLVSPTIAGAYFVIARIANLFAAAADAINLFTTQHFSRLYHDTHPEKLEGHLDIVAKITLAFVVIGLLAVALVGYFILLMINETYISFYPELLVLCIATAALAMARPTGSILMLMGFEGSYLATIAVSATVRIIGILILTPDLGVMGAVAVTAVTHVLTAAALYRIAYQTTGLNLSFLRLTRGLSNLERA</sequence>
<organism evidence="7 8">
    <name type="scientific">Pseudorhizobium flavum</name>
    <dbReference type="NCBI Taxonomy" id="1335061"/>
    <lineage>
        <taxon>Bacteria</taxon>
        <taxon>Pseudomonadati</taxon>
        <taxon>Pseudomonadota</taxon>
        <taxon>Alphaproteobacteria</taxon>
        <taxon>Hyphomicrobiales</taxon>
        <taxon>Rhizobiaceae</taxon>
        <taxon>Rhizobium/Agrobacterium group</taxon>
        <taxon>Pseudorhizobium</taxon>
    </lineage>
</organism>
<dbReference type="Proteomes" id="UP000535501">
    <property type="component" value="Unassembled WGS sequence"/>
</dbReference>
<feature type="transmembrane region" description="Helical" evidence="6">
    <location>
        <begin position="377"/>
        <end position="399"/>
    </location>
</feature>
<evidence type="ECO:0000313" key="7">
    <source>
        <dbReference type="EMBL" id="MBB6182340.1"/>
    </source>
</evidence>
<dbReference type="PANTHER" id="PTHR30250:SF11">
    <property type="entry name" value="O-ANTIGEN TRANSPORTER-RELATED"/>
    <property type="match status" value="1"/>
</dbReference>
<evidence type="ECO:0000256" key="1">
    <source>
        <dbReference type="ARBA" id="ARBA00004651"/>
    </source>
</evidence>